<dbReference type="OrthoDB" id="6332824at2"/>
<dbReference type="EMBL" id="QRHA01000003">
    <property type="protein sequence ID" value="RDV27476.1"/>
    <property type="molecule type" value="Genomic_DNA"/>
</dbReference>
<feature type="signal peptide" evidence="1">
    <location>
        <begin position="1"/>
        <end position="28"/>
    </location>
</feature>
<sequence>MPARNTPVIGFMLITLLILPGHSAPALAQHNGDWDTLVLCEGMGDAVGLVREGRESGIDDNENQGVDMINRISAHAQTDLMPAINGFIDSSRQLPAVWAAPLFTHACLFNYLYDFATVERISRLIAYRCKLKEPDMKCIQEVFISLPQQQVI</sequence>
<keyword evidence="1" id="KW-0732">Signal</keyword>
<name>A0A3D8MBS7_9ALTE</name>
<gene>
    <name evidence="2" type="ORF">DXV75_05460</name>
</gene>
<organism evidence="2 3">
    <name type="scientific">Alteromonas aestuariivivens</name>
    <dbReference type="NCBI Taxonomy" id="1938339"/>
    <lineage>
        <taxon>Bacteria</taxon>
        <taxon>Pseudomonadati</taxon>
        <taxon>Pseudomonadota</taxon>
        <taxon>Gammaproteobacteria</taxon>
        <taxon>Alteromonadales</taxon>
        <taxon>Alteromonadaceae</taxon>
        <taxon>Alteromonas/Salinimonas group</taxon>
        <taxon>Alteromonas</taxon>
    </lineage>
</organism>
<protein>
    <submittedName>
        <fullName evidence="2">Uncharacterized protein</fullName>
    </submittedName>
</protein>
<evidence type="ECO:0000313" key="3">
    <source>
        <dbReference type="Proteomes" id="UP000256561"/>
    </source>
</evidence>
<proteinExistence type="predicted"/>
<reference evidence="3" key="1">
    <citation type="submission" date="2018-08" db="EMBL/GenBank/DDBJ databases">
        <authorList>
            <person name="Zhang J."/>
            <person name="Du Z.-J."/>
        </authorList>
    </citation>
    <scope>NUCLEOTIDE SEQUENCE [LARGE SCALE GENOMIC DNA]</scope>
    <source>
        <strain evidence="3">KCTC 52655</strain>
    </source>
</reference>
<keyword evidence="3" id="KW-1185">Reference proteome</keyword>
<dbReference type="AlphaFoldDB" id="A0A3D8MBS7"/>
<dbReference type="Proteomes" id="UP000256561">
    <property type="component" value="Unassembled WGS sequence"/>
</dbReference>
<evidence type="ECO:0000256" key="1">
    <source>
        <dbReference type="SAM" id="SignalP"/>
    </source>
</evidence>
<dbReference type="RefSeq" id="WP_115592378.1">
    <property type="nucleotide sequence ID" value="NZ_QRHA01000003.1"/>
</dbReference>
<feature type="chain" id="PRO_5017708333" evidence="1">
    <location>
        <begin position="29"/>
        <end position="152"/>
    </location>
</feature>
<comment type="caution">
    <text evidence="2">The sequence shown here is derived from an EMBL/GenBank/DDBJ whole genome shotgun (WGS) entry which is preliminary data.</text>
</comment>
<accession>A0A3D8MBS7</accession>
<evidence type="ECO:0000313" key="2">
    <source>
        <dbReference type="EMBL" id="RDV27476.1"/>
    </source>
</evidence>